<dbReference type="PANTHER" id="PTHR41534:SF1">
    <property type="entry name" value="BLR3401 PROTEIN"/>
    <property type="match status" value="1"/>
</dbReference>
<comment type="similarity">
    <text evidence="1">Belongs to the bacterial ring-hydroxylating dioxygenase beta subunit family.</text>
</comment>
<reference evidence="3 4" key="1">
    <citation type="submission" date="2017-05" db="EMBL/GenBank/DDBJ databases">
        <title>Full genome sequence of Pseudorhodoplanes sinuspersici.</title>
        <authorList>
            <person name="Dastgheib S.M.M."/>
            <person name="Shavandi M."/>
            <person name="Tirandaz H."/>
        </authorList>
    </citation>
    <scope>NUCLEOTIDE SEQUENCE [LARGE SCALE GENOMIC DNA]</scope>
    <source>
        <strain evidence="3 4">RIPI110</strain>
    </source>
</reference>
<dbReference type="Pfam" id="PF00866">
    <property type="entry name" value="Ring_hydroxyl_B"/>
    <property type="match status" value="1"/>
</dbReference>
<proteinExistence type="inferred from homology"/>
<accession>A0A1W6ZZ82</accession>
<dbReference type="Proteomes" id="UP000194137">
    <property type="component" value="Chromosome"/>
</dbReference>
<dbReference type="InterPro" id="IPR032710">
    <property type="entry name" value="NTF2-like_dom_sf"/>
</dbReference>
<dbReference type="SUPFAM" id="SSF54427">
    <property type="entry name" value="NTF2-like"/>
    <property type="match status" value="1"/>
</dbReference>
<protein>
    <submittedName>
        <fullName evidence="3">Uncharacterized protein</fullName>
    </submittedName>
</protein>
<name>A0A1W6ZZ82_9HYPH</name>
<evidence type="ECO:0000313" key="4">
    <source>
        <dbReference type="Proteomes" id="UP000194137"/>
    </source>
</evidence>
<dbReference type="GO" id="GO:0016491">
    <property type="term" value="F:oxidoreductase activity"/>
    <property type="evidence" value="ECO:0007669"/>
    <property type="project" value="UniProtKB-KW"/>
</dbReference>
<keyword evidence="4" id="KW-1185">Reference proteome</keyword>
<evidence type="ECO:0000256" key="1">
    <source>
        <dbReference type="ARBA" id="ARBA00009570"/>
    </source>
</evidence>
<dbReference type="AlphaFoldDB" id="A0A1W6ZZ82"/>
<dbReference type="GO" id="GO:0019380">
    <property type="term" value="P:3-phenylpropionate catabolic process"/>
    <property type="evidence" value="ECO:0007669"/>
    <property type="project" value="TreeGrafter"/>
</dbReference>
<keyword evidence="2" id="KW-0560">Oxidoreductase</keyword>
<dbReference type="CDD" id="cd00667">
    <property type="entry name" value="ring_hydroxylating_dioxygenases_beta"/>
    <property type="match status" value="1"/>
</dbReference>
<dbReference type="PANTHER" id="PTHR41534">
    <property type="entry name" value="BLR3401 PROTEIN"/>
    <property type="match status" value="1"/>
</dbReference>
<gene>
    <name evidence="3" type="ORF">CAK95_27525</name>
</gene>
<evidence type="ECO:0000313" key="3">
    <source>
        <dbReference type="EMBL" id="ARQ02441.1"/>
    </source>
</evidence>
<dbReference type="InterPro" id="IPR000391">
    <property type="entry name" value="Rng_hydr_dOase-bsu"/>
</dbReference>
<dbReference type="EMBL" id="CP021112">
    <property type="protein sequence ID" value="ARQ02441.1"/>
    <property type="molecule type" value="Genomic_DNA"/>
</dbReference>
<evidence type="ECO:0000256" key="2">
    <source>
        <dbReference type="ARBA" id="ARBA00023002"/>
    </source>
</evidence>
<sequence length="161" mass="18361">MLPYETLREIELFILKEARLLDEGQFEAWLDLYAPQGIYWMPSKPGQTDPLNVASIIYEDHAILAIRVQRLLEARALVLTPMPRTVHLVSNIEVLKGDATSTDFEVGAAFLCTELQGERQRIYAGRQIHHIAREDDSFRIRRKHVALTNCDGVHAPMTIPI</sequence>
<dbReference type="OrthoDB" id="7446267at2"/>
<organism evidence="3 4">
    <name type="scientific">Pseudorhodoplanes sinuspersici</name>
    <dbReference type="NCBI Taxonomy" id="1235591"/>
    <lineage>
        <taxon>Bacteria</taxon>
        <taxon>Pseudomonadati</taxon>
        <taxon>Pseudomonadota</taxon>
        <taxon>Alphaproteobacteria</taxon>
        <taxon>Hyphomicrobiales</taxon>
        <taxon>Pseudorhodoplanes</taxon>
    </lineage>
</organism>
<dbReference type="RefSeq" id="WP_086090873.1">
    <property type="nucleotide sequence ID" value="NZ_CP021112.1"/>
</dbReference>
<dbReference type="Gene3D" id="3.10.450.50">
    <property type="match status" value="1"/>
</dbReference>
<dbReference type="STRING" id="1235591.CAK95_27525"/>
<dbReference type="KEGG" id="psin:CAK95_27525"/>